<comment type="caution">
    <text evidence="1">The sequence shown here is derived from an EMBL/GenBank/DDBJ whole genome shotgun (WGS) entry which is preliminary data.</text>
</comment>
<keyword evidence="2" id="KW-1185">Reference proteome</keyword>
<sequence>MQAWQRDVQIGYDWVTYVRADLAAAVKPARLQQAAQQLHSVRTLSDGALRLQATERAEDYDTRAACAVFDALVDVRPTGFPIRVPFRGSRPAGIGLLCHRDPKDFR</sequence>
<protein>
    <submittedName>
        <fullName evidence="1">Uncharacterized protein</fullName>
    </submittedName>
</protein>
<organism evidence="1 2">
    <name type="scientific">Terrabacter aerolatus</name>
    <dbReference type="NCBI Taxonomy" id="422442"/>
    <lineage>
        <taxon>Bacteria</taxon>
        <taxon>Bacillati</taxon>
        <taxon>Actinomycetota</taxon>
        <taxon>Actinomycetes</taxon>
        <taxon>Micrococcales</taxon>
        <taxon>Intrasporangiaceae</taxon>
        <taxon>Terrabacter</taxon>
    </lineage>
</organism>
<gene>
    <name evidence="1" type="ORF">TAE01_37410</name>
</gene>
<dbReference type="EMBL" id="BJYX01000030">
    <property type="protein sequence ID" value="GEO31931.1"/>
    <property type="molecule type" value="Genomic_DNA"/>
</dbReference>
<accession>A0A512D627</accession>
<evidence type="ECO:0000313" key="1">
    <source>
        <dbReference type="EMBL" id="GEO31931.1"/>
    </source>
</evidence>
<dbReference type="Proteomes" id="UP000321534">
    <property type="component" value="Unassembled WGS sequence"/>
</dbReference>
<reference evidence="1 2" key="1">
    <citation type="submission" date="2019-07" db="EMBL/GenBank/DDBJ databases">
        <title>Whole genome shotgun sequence of Terrabacter aerolatus NBRC 106305.</title>
        <authorList>
            <person name="Hosoyama A."/>
            <person name="Uohara A."/>
            <person name="Ohji S."/>
            <person name="Ichikawa N."/>
        </authorList>
    </citation>
    <scope>NUCLEOTIDE SEQUENCE [LARGE SCALE GENOMIC DNA]</scope>
    <source>
        <strain evidence="1 2">NBRC 106305</strain>
    </source>
</reference>
<proteinExistence type="predicted"/>
<evidence type="ECO:0000313" key="2">
    <source>
        <dbReference type="Proteomes" id="UP000321534"/>
    </source>
</evidence>
<dbReference type="AlphaFoldDB" id="A0A512D627"/>
<name>A0A512D627_9MICO</name>